<accession>A0AAF0HE02</accession>
<dbReference type="EMBL" id="CP124735">
    <property type="protein sequence ID" value="WHA44062.1"/>
    <property type="molecule type" value="Genomic_DNA"/>
</dbReference>
<proteinExistence type="predicted"/>
<reference evidence="1" key="1">
    <citation type="submission" date="2023-05" db="EMBL/GenBank/DDBJ databases">
        <title>Complete genome sequence of Agrobacterium larrymoorei CFBP5477.</title>
        <authorList>
            <person name="Yen H.-C."/>
            <person name="Chou L."/>
            <person name="Lin Y.-C."/>
            <person name="Lai E.-M."/>
            <person name="Kuo C.-H."/>
        </authorList>
    </citation>
    <scope>NUCLEOTIDE SEQUENCE</scope>
    <source>
        <strain evidence="1">CFBP5477</strain>
        <plasmid evidence="1">pAlCFBP5477</plasmid>
    </source>
</reference>
<dbReference type="RefSeq" id="WP_137395847.1">
    <property type="nucleotide sequence ID" value="NZ_CP124735.1"/>
</dbReference>
<dbReference type="Pfam" id="PF13665">
    <property type="entry name" value="Tox-PAAR-like"/>
    <property type="match status" value="1"/>
</dbReference>
<geneLocation type="plasmid" evidence="1 2">
    <name>pAlCFBP5477</name>
</geneLocation>
<name>A0AAF0HE02_9HYPH</name>
<keyword evidence="1" id="KW-0614">Plasmid</keyword>
<organism evidence="1 2">
    <name type="scientific">Agrobacterium larrymoorei</name>
    <dbReference type="NCBI Taxonomy" id="160699"/>
    <lineage>
        <taxon>Bacteria</taxon>
        <taxon>Pseudomonadati</taxon>
        <taxon>Pseudomonadota</taxon>
        <taxon>Alphaproteobacteria</taxon>
        <taxon>Hyphomicrobiales</taxon>
        <taxon>Rhizobiaceae</taxon>
        <taxon>Rhizobium/Agrobacterium group</taxon>
        <taxon>Agrobacterium</taxon>
    </lineage>
</organism>
<evidence type="ECO:0000313" key="2">
    <source>
        <dbReference type="Proteomes" id="UP000298664"/>
    </source>
</evidence>
<sequence length="196" mass="21167">MSLSKISARKCDSNVIVSTGPDVCRTPVGSDIVDVAYCSIAYLNTTIRHSTTVRNNGKFDFQLNSRTSTSTGHEPGTERGVVVSGYKGPAHVEIASPFVYSEGWATCSHRDPAWINRPDEGPVEPEKSIDEIEVAGAETKNFKYACKALGLNENRASTALHAAKKAWELRGDDNCTFNINTGDILFNGDVIGNLGD</sequence>
<evidence type="ECO:0000313" key="1">
    <source>
        <dbReference type="EMBL" id="WHA44062.1"/>
    </source>
</evidence>
<dbReference type="Proteomes" id="UP000298664">
    <property type="component" value="Plasmid pAlCFBP5477"/>
</dbReference>
<gene>
    <name evidence="1" type="ORF">CFBP5477_021845</name>
</gene>
<dbReference type="AlphaFoldDB" id="A0AAF0HE02"/>
<protein>
    <submittedName>
        <fullName evidence="1">DUF4150 domain-containing protein</fullName>
    </submittedName>
</protein>